<dbReference type="AlphaFoldDB" id="A0A0C2M1Z6"/>
<organism evidence="1 2">
    <name type="scientific">Thelohanellus kitauei</name>
    <name type="common">Myxosporean</name>
    <dbReference type="NCBI Taxonomy" id="669202"/>
    <lineage>
        <taxon>Eukaryota</taxon>
        <taxon>Metazoa</taxon>
        <taxon>Cnidaria</taxon>
        <taxon>Myxozoa</taxon>
        <taxon>Myxosporea</taxon>
        <taxon>Bivalvulida</taxon>
        <taxon>Platysporina</taxon>
        <taxon>Myxobolidae</taxon>
        <taxon>Thelohanellus</taxon>
    </lineage>
</organism>
<evidence type="ECO:0000313" key="1">
    <source>
        <dbReference type="EMBL" id="KII61075.1"/>
    </source>
</evidence>
<sequence>MLNVPMAYILCPYGDLNLLMPIIECKNNIIFNLIIELNDVAVFGRQTLVGSYAQVRFSAGSSIKKSPYPHSQNIMNIRRSVSPGGSSSDDLGFLTLKGVRGTISSNIIHAKPA</sequence>
<name>A0A0C2M1Z6_THEKT</name>
<keyword evidence="2" id="KW-1185">Reference proteome</keyword>
<protein>
    <submittedName>
        <fullName evidence="1">Uncharacterized protein</fullName>
    </submittedName>
</protein>
<accession>A0A0C2M1Z6</accession>
<comment type="caution">
    <text evidence="1">The sequence shown here is derived from an EMBL/GenBank/DDBJ whole genome shotgun (WGS) entry which is preliminary data.</text>
</comment>
<reference evidence="1 2" key="1">
    <citation type="journal article" date="2014" name="Genome Biol. Evol.">
        <title>The genome of the myxosporean Thelohanellus kitauei shows adaptations to nutrient acquisition within its fish host.</title>
        <authorList>
            <person name="Yang Y."/>
            <person name="Xiong J."/>
            <person name="Zhou Z."/>
            <person name="Huo F."/>
            <person name="Miao W."/>
            <person name="Ran C."/>
            <person name="Liu Y."/>
            <person name="Zhang J."/>
            <person name="Feng J."/>
            <person name="Wang M."/>
            <person name="Wang M."/>
            <person name="Wang L."/>
            <person name="Yao B."/>
        </authorList>
    </citation>
    <scope>NUCLEOTIDE SEQUENCE [LARGE SCALE GENOMIC DNA]</scope>
    <source>
        <strain evidence="1">Wuqing</strain>
    </source>
</reference>
<dbReference type="Proteomes" id="UP000031668">
    <property type="component" value="Unassembled WGS sequence"/>
</dbReference>
<proteinExistence type="predicted"/>
<gene>
    <name evidence="1" type="ORF">RF11_05792</name>
</gene>
<evidence type="ECO:0000313" key="2">
    <source>
        <dbReference type="Proteomes" id="UP000031668"/>
    </source>
</evidence>
<dbReference type="EMBL" id="JWZT01005379">
    <property type="protein sequence ID" value="KII61075.1"/>
    <property type="molecule type" value="Genomic_DNA"/>
</dbReference>